<dbReference type="GeneID" id="63763037"/>
<reference evidence="2" key="1">
    <citation type="journal article" date="2017" name="Genome Biol.">
        <title>Comparative genomics reveals high biological diversity and specific adaptations in the industrially and medically important fungal genus Aspergillus.</title>
        <authorList>
            <person name="de Vries R.P."/>
            <person name="Riley R."/>
            <person name="Wiebenga A."/>
            <person name="Aguilar-Osorio G."/>
            <person name="Amillis S."/>
            <person name="Uchima C.A."/>
            <person name="Anderluh G."/>
            <person name="Asadollahi M."/>
            <person name="Askin M."/>
            <person name="Barry K."/>
            <person name="Battaglia E."/>
            <person name="Bayram O."/>
            <person name="Benocci T."/>
            <person name="Braus-Stromeyer S.A."/>
            <person name="Caldana C."/>
            <person name="Canovas D."/>
            <person name="Cerqueira G.C."/>
            <person name="Chen F."/>
            <person name="Chen W."/>
            <person name="Choi C."/>
            <person name="Clum A."/>
            <person name="Dos Santos R.A."/>
            <person name="Damasio A.R."/>
            <person name="Diallinas G."/>
            <person name="Emri T."/>
            <person name="Fekete E."/>
            <person name="Flipphi M."/>
            <person name="Freyberg S."/>
            <person name="Gallo A."/>
            <person name="Gournas C."/>
            <person name="Habgood R."/>
            <person name="Hainaut M."/>
            <person name="Harispe M.L."/>
            <person name="Henrissat B."/>
            <person name="Hilden K.S."/>
            <person name="Hope R."/>
            <person name="Hossain A."/>
            <person name="Karabika E."/>
            <person name="Karaffa L."/>
            <person name="Karanyi Z."/>
            <person name="Krasevec N."/>
            <person name="Kuo A."/>
            <person name="Kusch H."/>
            <person name="LaButti K."/>
            <person name="Lagendijk E.L."/>
            <person name="Lapidus A."/>
            <person name="Levasseur A."/>
            <person name="Lindquist E."/>
            <person name="Lipzen A."/>
            <person name="Logrieco A.F."/>
            <person name="MacCabe A."/>
            <person name="Maekelae M.R."/>
            <person name="Malavazi I."/>
            <person name="Melin P."/>
            <person name="Meyer V."/>
            <person name="Mielnichuk N."/>
            <person name="Miskei M."/>
            <person name="Molnar A.P."/>
            <person name="Mule G."/>
            <person name="Ngan C.Y."/>
            <person name="Orejas M."/>
            <person name="Orosz E."/>
            <person name="Ouedraogo J.P."/>
            <person name="Overkamp K.M."/>
            <person name="Park H.-S."/>
            <person name="Perrone G."/>
            <person name="Piumi F."/>
            <person name="Punt P.J."/>
            <person name="Ram A.F."/>
            <person name="Ramon A."/>
            <person name="Rauscher S."/>
            <person name="Record E."/>
            <person name="Riano-Pachon D.M."/>
            <person name="Robert V."/>
            <person name="Roehrig J."/>
            <person name="Ruller R."/>
            <person name="Salamov A."/>
            <person name="Salih N.S."/>
            <person name="Samson R.A."/>
            <person name="Sandor E."/>
            <person name="Sanguinetti M."/>
            <person name="Schuetze T."/>
            <person name="Sepcic K."/>
            <person name="Shelest E."/>
            <person name="Sherlock G."/>
            <person name="Sophianopoulou V."/>
            <person name="Squina F.M."/>
            <person name="Sun H."/>
            <person name="Susca A."/>
            <person name="Todd R.B."/>
            <person name="Tsang A."/>
            <person name="Unkles S.E."/>
            <person name="van de Wiele N."/>
            <person name="van Rossen-Uffink D."/>
            <person name="Oliveira J.V."/>
            <person name="Vesth T.C."/>
            <person name="Visser J."/>
            <person name="Yu J.-H."/>
            <person name="Zhou M."/>
            <person name="Andersen M.R."/>
            <person name="Archer D.B."/>
            <person name="Baker S.E."/>
            <person name="Benoit I."/>
            <person name="Brakhage A.A."/>
            <person name="Braus G.H."/>
            <person name="Fischer R."/>
            <person name="Frisvad J.C."/>
            <person name="Goldman G.H."/>
            <person name="Houbraken J."/>
            <person name="Oakley B."/>
            <person name="Pocsi I."/>
            <person name="Scazzocchio C."/>
            <person name="Seiboth B."/>
            <person name="vanKuyk P.A."/>
            <person name="Wortman J."/>
            <person name="Dyer P.S."/>
            <person name="Grigoriev I.V."/>
        </authorList>
    </citation>
    <scope>NUCLEOTIDE SEQUENCE [LARGE SCALE GENOMIC DNA]</scope>
    <source>
        <strain evidence="2">CBS 593.65</strain>
    </source>
</reference>
<keyword evidence="2" id="KW-1185">Reference proteome</keyword>
<evidence type="ECO:0000313" key="2">
    <source>
        <dbReference type="Proteomes" id="UP000184356"/>
    </source>
</evidence>
<organism evidence="1 2">
    <name type="scientific">Aspergillus sydowii CBS 593.65</name>
    <dbReference type="NCBI Taxonomy" id="1036612"/>
    <lineage>
        <taxon>Eukaryota</taxon>
        <taxon>Fungi</taxon>
        <taxon>Dikarya</taxon>
        <taxon>Ascomycota</taxon>
        <taxon>Pezizomycotina</taxon>
        <taxon>Eurotiomycetes</taxon>
        <taxon>Eurotiomycetidae</taxon>
        <taxon>Eurotiales</taxon>
        <taxon>Aspergillaceae</taxon>
        <taxon>Aspergillus</taxon>
        <taxon>Aspergillus subgen. Nidulantes</taxon>
    </lineage>
</organism>
<dbReference type="OrthoDB" id="4177740at2759"/>
<name>A0A1L9TGX1_9EURO</name>
<dbReference type="AlphaFoldDB" id="A0A1L9TGX1"/>
<dbReference type="Proteomes" id="UP000184356">
    <property type="component" value="Unassembled WGS sequence"/>
</dbReference>
<sequence>MAMDHGPTSMRDFFKFTADRLLASLSSMPGPYINHDKLPSGTFAISSFNPEDNEDLDSSDWLFHPMPQDRLSRFSLDRTGLPPDADSTGFQEYSENRNPATLAERMEQAPGQRAIMLEECFRIMYIDWERKLIGKSLIEKTEWEPVVYPNPFLSSLGLLDRFGPPGWSASVFENVPTIPHVMLLAIQDVEVTKNELLVGEVGPIVQAIRNRLDQKEFANFTFFPVLIISLSGPQHGRMTQGCFDRSGILQLRMSKLYSFETEKEAPFDLFLRFLANTPKIHPEEKDVVP</sequence>
<protein>
    <submittedName>
        <fullName evidence="1">Uncharacterized protein</fullName>
    </submittedName>
</protein>
<evidence type="ECO:0000313" key="1">
    <source>
        <dbReference type="EMBL" id="OJJ58680.1"/>
    </source>
</evidence>
<dbReference type="EMBL" id="KV878586">
    <property type="protein sequence ID" value="OJJ58680.1"/>
    <property type="molecule type" value="Genomic_DNA"/>
</dbReference>
<dbReference type="RefSeq" id="XP_040702486.1">
    <property type="nucleotide sequence ID" value="XM_040846964.1"/>
</dbReference>
<dbReference type="STRING" id="1036612.A0A1L9TGX1"/>
<dbReference type="VEuPathDB" id="FungiDB:ASPSYDRAFT_45074"/>
<accession>A0A1L9TGX1</accession>
<proteinExistence type="predicted"/>
<gene>
    <name evidence="1" type="ORF">ASPSYDRAFT_45074</name>
</gene>